<evidence type="ECO:0000256" key="11">
    <source>
        <dbReference type="SAM" id="MobiDB-lite"/>
    </source>
</evidence>
<keyword evidence="9" id="KW-0998">Cell outer membrane</keyword>
<evidence type="ECO:0000256" key="8">
    <source>
        <dbReference type="ARBA" id="ARBA00023136"/>
    </source>
</evidence>
<feature type="region of interest" description="Disordered" evidence="11">
    <location>
        <begin position="609"/>
        <end position="646"/>
    </location>
</feature>
<feature type="domain" description="NolW-like" evidence="14">
    <location>
        <begin position="260"/>
        <end position="343"/>
    </location>
</feature>
<evidence type="ECO:0000256" key="12">
    <source>
        <dbReference type="SAM" id="SignalP"/>
    </source>
</evidence>
<evidence type="ECO:0000256" key="6">
    <source>
        <dbReference type="ARBA" id="ARBA00022729"/>
    </source>
</evidence>
<evidence type="ECO:0000256" key="1">
    <source>
        <dbReference type="ARBA" id="ARBA00004442"/>
    </source>
</evidence>
<dbReference type="InterPro" id="IPR049371">
    <property type="entry name" value="GspD-like_N0"/>
</dbReference>
<dbReference type="RefSeq" id="WP_205892805.1">
    <property type="nucleotide sequence ID" value="NZ_JADEVO010000015.1"/>
</dbReference>
<dbReference type="InterPro" id="IPR005644">
    <property type="entry name" value="NolW-like"/>
</dbReference>
<keyword evidence="17" id="KW-1185">Reference proteome</keyword>
<evidence type="ECO:0000313" key="17">
    <source>
        <dbReference type="Proteomes" id="UP000772591"/>
    </source>
</evidence>
<evidence type="ECO:0000259" key="13">
    <source>
        <dbReference type="Pfam" id="PF00263"/>
    </source>
</evidence>
<feature type="signal peptide" evidence="12">
    <location>
        <begin position="1"/>
        <end position="22"/>
    </location>
</feature>
<keyword evidence="5" id="KW-0812">Transmembrane</keyword>
<evidence type="ECO:0000256" key="9">
    <source>
        <dbReference type="ARBA" id="ARBA00023237"/>
    </source>
</evidence>
<sequence>MNLALLAASLLTLGTVFSPVQAADKPPAAQQWTLNMKDAELRDLVNEVGQITGKTMVLDPRLNGKVTVQSTTAMDQQGIYSLFLSALRSQGFAAMDQGDRVLILPVAEAKTKASASRSASSEEIVTQVVELHHAAANEVAVALRPLVATDAYLAPSTTANALVISDSANNVKRLREVIREIDSPGNKAFSTLQLRHAWAADVAKTLTESLNQGGGAQQSAKAIGDSRSNQLILVGSAPVRQQMQRLAQVLDVPKNAGDNTRVRRLNHSDAKELETLLGGIGKRLESANGSDGGGGSGRSSQKQNAPILISADESQNALVLMASPAQLAMFDSVIDELDQPRAQVLVEAAIVEVSGDINEALGVQWAGSGGRFGGAANFSGTGLAIGTLLGSLKDGKPPTLPDGAIIGLGSSHFGALINALSSDSNNNLLSTPSLLTLDNQEAEILVGQNVPFQTGSYTTSTDGASNPFTTVERKDVGITLKVTPHINEGNSLRLKVEQESSELAAAPAGISTSDIITNKRSVKTTILANDGQIIVLGGLIKDNVKVQVSKVPLLGSIPWIGKLFTSTKEVNEKTNLMVFLRPTLLRSEASAEALSSRKYRSLRELRSPDGKTRALLPESPHQLFDAEPIDGPGEFDIRAPARLERP</sequence>
<name>A0ABS3AGX1_9PSED</name>
<feature type="domain" description="NolW-like" evidence="14">
    <location>
        <begin position="126"/>
        <end position="185"/>
    </location>
</feature>
<evidence type="ECO:0000256" key="4">
    <source>
        <dbReference type="ARBA" id="ARBA00022452"/>
    </source>
</evidence>
<gene>
    <name evidence="16" type="primary">gspD</name>
    <name evidence="16" type="ORF">IMW75_12890</name>
</gene>
<evidence type="ECO:0000256" key="7">
    <source>
        <dbReference type="ARBA" id="ARBA00022927"/>
    </source>
</evidence>
<dbReference type="InterPro" id="IPR001775">
    <property type="entry name" value="GspD/PilQ"/>
</dbReference>
<reference evidence="16 17" key="1">
    <citation type="journal article" date="2021" name="Int. J. Syst. Evol. Microbiol.">
        <title>Pseudomonas piscium sp. nov., Pseudomonas pisciculturae sp. nov., Pseudomonas mucoides sp. nov. and Pseudomonas neuropathica sp. nov. isolated from rainbow trout.</title>
        <authorList>
            <person name="Duman M."/>
            <person name="Mulet M."/>
            <person name="Altun S."/>
            <person name="Saticioglu I.B."/>
            <person name="Gomila M."/>
            <person name="Lalucat J."/>
            <person name="Garcia-Valdes E."/>
        </authorList>
    </citation>
    <scope>NUCLEOTIDE SEQUENCE [LARGE SCALE GENOMIC DNA]</scope>
    <source>
        <strain evidence="16 17">LMG 28632</strain>
    </source>
</reference>
<comment type="similarity">
    <text evidence="2">Belongs to the bacterial secretin family. GSP D subfamily.</text>
</comment>
<dbReference type="Proteomes" id="UP000772591">
    <property type="component" value="Unassembled WGS sequence"/>
</dbReference>
<feature type="domain" description="NolW-like" evidence="14">
    <location>
        <begin position="191"/>
        <end position="254"/>
    </location>
</feature>
<dbReference type="PRINTS" id="PR00811">
    <property type="entry name" value="BCTERIALGSPD"/>
</dbReference>
<dbReference type="InterPro" id="IPR050810">
    <property type="entry name" value="Bact_Secretion_Sys_Channel"/>
</dbReference>
<dbReference type="NCBIfam" id="TIGR02517">
    <property type="entry name" value="type_II_gspD"/>
    <property type="match status" value="1"/>
</dbReference>
<evidence type="ECO:0000259" key="14">
    <source>
        <dbReference type="Pfam" id="PF03958"/>
    </source>
</evidence>
<proteinExistence type="inferred from homology"/>
<comment type="caution">
    <text evidence="16">The sequence shown here is derived from an EMBL/GenBank/DDBJ whole genome shotgun (WGS) entry which is preliminary data.</text>
</comment>
<evidence type="ECO:0000256" key="10">
    <source>
        <dbReference type="RuleBase" id="RU004004"/>
    </source>
</evidence>
<keyword evidence="4" id="KW-1134">Transmembrane beta strand</keyword>
<keyword evidence="3 10" id="KW-0813">Transport</keyword>
<dbReference type="Gene3D" id="3.30.1370.120">
    <property type="match status" value="3"/>
</dbReference>
<dbReference type="PANTHER" id="PTHR30332:SF24">
    <property type="entry name" value="SECRETIN GSPD-RELATED"/>
    <property type="match status" value="1"/>
</dbReference>
<evidence type="ECO:0000256" key="5">
    <source>
        <dbReference type="ARBA" id="ARBA00022692"/>
    </source>
</evidence>
<feature type="domain" description="Type II/III secretion system secretin-like" evidence="13">
    <location>
        <begin position="419"/>
        <end position="585"/>
    </location>
</feature>
<feature type="chain" id="PRO_5045251384" evidence="12">
    <location>
        <begin position="23"/>
        <end position="646"/>
    </location>
</feature>
<dbReference type="Pfam" id="PF21305">
    <property type="entry name" value="type_II_gspD_N0"/>
    <property type="match status" value="1"/>
</dbReference>
<dbReference type="InterPro" id="IPR038591">
    <property type="entry name" value="NolW-like_sf"/>
</dbReference>
<evidence type="ECO:0000259" key="15">
    <source>
        <dbReference type="Pfam" id="PF21305"/>
    </source>
</evidence>
<dbReference type="Pfam" id="PF03958">
    <property type="entry name" value="Secretin_N"/>
    <property type="match status" value="3"/>
</dbReference>
<keyword evidence="7" id="KW-0653">Protein transport</keyword>
<accession>A0ABS3AGX1</accession>
<feature type="compositionally biased region" description="Basic and acidic residues" evidence="11">
    <location>
        <begin position="635"/>
        <end position="646"/>
    </location>
</feature>
<keyword evidence="8" id="KW-0472">Membrane</keyword>
<dbReference type="InterPro" id="IPR013356">
    <property type="entry name" value="T2SS_GspD"/>
</dbReference>
<protein>
    <submittedName>
        <fullName evidence="16">Type II secretion system secretin GspD</fullName>
    </submittedName>
</protein>
<evidence type="ECO:0000256" key="2">
    <source>
        <dbReference type="ARBA" id="ARBA00006980"/>
    </source>
</evidence>
<evidence type="ECO:0000313" key="16">
    <source>
        <dbReference type="EMBL" id="MBN3966168.1"/>
    </source>
</evidence>
<feature type="region of interest" description="Disordered" evidence="11">
    <location>
        <begin position="284"/>
        <end position="303"/>
    </location>
</feature>
<dbReference type="InterPro" id="IPR004846">
    <property type="entry name" value="T2SS/T3SS_dom"/>
</dbReference>
<dbReference type="PANTHER" id="PTHR30332">
    <property type="entry name" value="PROBABLE GENERAL SECRETION PATHWAY PROTEIN D"/>
    <property type="match status" value="1"/>
</dbReference>
<feature type="domain" description="GspD-like N0" evidence="15">
    <location>
        <begin position="34"/>
        <end position="100"/>
    </location>
</feature>
<comment type="subcellular location">
    <subcellularLocation>
        <location evidence="1 10">Cell outer membrane</location>
    </subcellularLocation>
</comment>
<keyword evidence="6 12" id="KW-0732">Signal</keyword>
<evidence type="ECO:0000256" key="3">
    <source>
        <dbReference type="ARBA" id="ARBA00022448"/>
    </source>
</evidence>
<organism evidence="16 17">
    <name type="scientific">Pseudomonas gregormendelii</name>
    <dbReference type="NCBI Taxonomy" id="1628277"/>
    <lineage>
        <taxon>Bacteria</taxon>
        <taxon>Pseudomonadati</taxon>
        <taxon>Pseudomonadota</taxon>
        <taxon>Gammaproteobacteria</taxon>
        <taxon>Pseudomonadales</taxon>
        <taxon>Pseudomonadaceae</taxon>
        <taxon>Pseudomonas</taxon>
    </lineage>
</organism>
<dbReference type="Pfam" id="PF00263">
    <property type="entry name" value="Secretin"/>
    <property type="match status" value="1"/>
</dbReference>
<dbReference type="EMBL" id="JADEVO010000015">
    <property type="protein sequence ID" value="MBN3966168.1"/>
    <property type="molecule type" value="Genomic_DNA"/>
</dbReference>